<reference evidence="1 2" key="1">
    <citation type="submission" date="2017-11" db="EMBL/GenBank/DDBJ databases">
        <title>The genome of Rhizophagus clarus HR1 reveals common genetic basis of auxotrophy among arbuscular mycorrhizal fungi.</title>
        <authorList>
            <person name="Kobayashi Y."/>
        </authorList>
    </citation>
    <scope>NUCLEOTIDE SEQUENCE [LARGE SCALE GENOMIC DNA]</scope>
    <source>
        <strain evidence="1 2">HR1</strain>
    </source>
</reference>
<sequence>MIFSDIETISEVETISESDPSEVLDEQMEKSNKYLFFTKFLSVTEVIHSAFPVEYSKTSPQRVATIFNILGWNNCLLND</sequence>
<protein>
    <submittedName>
        <fullName evidence="1">Uncharacterized protein</fullName>
    </submittedName>
</protein>
<dbReference type="AlphaFoldDB" id="A0A2Z6QH89"/>
<keyword evidence="2" id="KW-1185">Reference proteome</keyword>
<evidence type="ECO:0000313" key="2">
    <source>
        <dbReference type="Proteomes" id="UP000247702"/>
    </source>
</evidence>
<evidence type="ECO:0000313" key="1">
    <source>
        <dbReference type="EMBL" id="GBB89540.1"/>
    </source>
</evidence>
<accession>A0A2Z6QH89</accession>
<organism evidence="1 2">
    <name type="scientific">Rhizophagus clarus</name>
    <dbReference type="NCBI Taxonomy" id="94130"/>
    <lineage>
        <taxon>Eukaryota</taxon>
        <taxon>Fungi</taxon>
        <taxon>Fungi incertae sedis</taxon>
        <taxon>Mucoromycota</taxon>
        <taxon>Glomeromycotina</taxon>
        <taxon>Glomeromycetes</taxon>
        <taxon>Glomerales</taxon>
        <taxon>Glomeraceae</taxon>
        <taxon>Rhizophagus</taxon>
    </lineage>
</organism>
<name>A0A2Z6QH89_9GLOM</name>
<proteinExistence type="predicted"/>
<gene>
    <name evidence="1" type="ORF">RclHR1_16250002</name>
</gene>
<comment type="caution">
    <text evidence="1">The sequence shown here is derived from an EMBL/GenBank/DDBJ whole genome shotgun (WGS) entry which is preliminary data.</text>
</comment>
<dbReference type="Proteomes" id="UP000247702">
    <property type="component" value="Unassembled WGS sequence"/>
</dbReference>
<dbReference type="EMBL" id="BEXD01000697">
    <property type="protein sequence ID" value="GBB89540.1"/>
    <property type="molecule type" value="Genomic_DNA"/>
</dbReference>